<evidence type="ECO:0000256" key="1">
    <source>
        <dbReference type="ARBA" id="ARBA00035644"/>
    </source>
</evidence>
<evidence type="ECO:0000313" key="3">
    <source>
        <dbReference type="EMBL" id="OAM78415.1"/>
    </source>
</evidence>
<dbReference type="PANTHER" id="PTHR30157">
    <property type="entry name" value="FERRIC REDUCTASE, NADPH-DEPENDENT"/>
    <property type="match status" value="1"/>
</dbReference>
<dbReference type="Gene3D" id="3.40.50.80">
    <property type="entry name" value="Nucleotide-binding domain of ferredoxin-NADP reductase (FNR) module"/>
    <property type="match status" value="1"/>
</dbReference>
<dbReference type="STRING" id="1770058.A3840_06065"/>
<dbReference type="PANTHER" id="PTHR30157:SF0">
    <property type="entry name" value="NADPH-DEPENDENT FERRIC-CHELATE REDUCTASE"/>
    <property type="match status" value="1"/>
</dbReference>
<dbReference type="Gene3D" id="2.40.30.10">
    <property type="entry name" value="Translation factors"/>
    <property type="match status" value="1"/>
</dbReference>
<dbReference type="InterPro" id="IPR013113">
    <property type="entry name" value="SIP_FAD-bd"/>
</dbReference>
<name>A0A178I2J7_9HYPH</name>
<keyword evidence="4" id="KW-1185">Reference proteome</keyword>
<dbReference type="SUPFAM" id="SSF63380">
    <property type="entry name" value="Riboflavin synthase domain-like"/>
    <property type="match status" value="1"/>
</dbReference>
<dbReference type="CDD" id="cd06193">
    <property type="entry name" value="siderophore_interacting"/>
    <property type="match status" value="1"/>
</dbReference>
<comment type="caution">
    <text evidence="3">The sequence shown here is derived from an EMBL/GenBank/DDBJ whole genome shotgun (WGS) entry which is preliminary data.</text>
</comment>
<dbReference type="InterPro" id="IPR017938">
    <property type="entry name" value="Riboflavin_synthase-like_b-brl"/>
</dbReference>
<sequence length="295" mass="33488">MSQMFFEARVLARHVLTPGMVRLTFGGEGLAGFLGTGIPDEYLRLFFPNEQTGKLHLPIITEDGRWTYPDGQDAIRYSTYTVRQHRPHEGEIDIDFVVHEGGLASEWAQNARPGDAITINRPRGLYAPPADITWQLLVSDATGLPALARILEQTPRHVQSRVFIEIAAAEHEQPLPHHEFATVTWLHRSGNGVAPSRMVDVVKAMPLSPTPGYIWVAGEQRVVRAIRKYVRQDLRWPPERYELVGYWTQDGEAWEARWKAMPEAVKAAIDASWSSGRDMEELRDEYYATLEKYGL</sequence>
<dbReference type="Pfam" id="PF04954">
    <property type="entry name" value="SIP"/>
    <property type="match status" value="1"/>
</dbReference>
<evidence type="ECO:0000259" key="2">
    <source>
        <dbReference type="PROSITE" id="PS51384"/>
    </source>
</evidence>
<dbReference type="InterPro" id="IPR007037">
    <property type="entry name" value="SIP_rossman_dom"/>
</dbReference>
<dbReference type="OrthoDB" id="9814826at2"/>
<comment type="similarity">
    <text evidence="1">Belongs to the SIP oxidoreductase family.</text>
</comment>
<organism evidence="3 4">
    <name type="scientific">Devosia elaeis</name>
    <dbReference type="NCBI Taxonomy" id="1770058"/>
    <lineage>
        <taxon>Bacteria</taxon>
        <taxon>Pseudomonadati</taxon>
        <taxon>Pseudomonadota</taxon>
        <taxon>Alphaproteobacteria</taxon>
        <taxon>Hyphomicrobiales</taxon>
        <taxon>Devosiaceae</taxon>
        <taxon>Devosia</taxon>
    </lineage>
</organism>
<dbReference type="InterPro" id="IPR039261">
    <property type="entry name" value="FNR_nucleotide-bd"/>
</dbReference>
<evidence type="ECO:0000313" key="4">
    <source>
        <dbReference type="Proteomes" id="UP000078389"/>
    </source>
</evidence>
<proteinExistence type="inferred from homology"/>
<dbReference type="PROSITE" id="PS51384">
    <property type="entry name" value="FAD_FR"/>
    <property type="match status" value="1"/>
</dbReference>
<protein>
    <submittedName>
        <fullName evidence="3">NADPH-dependent ferric siderophore reductase</fullName>
    </submittedName>
</protein>
<dbReference type="EMBL" id="LVVY01000070">
    <property type="protein sequence ID" value="OAM78415.1"/>
    <property type="molecule type" value="Genomic_DNA"/>
</dbReference>
<gene>
    <name evidence="3" type="ORF">A3840_06065</name>
</gene>
<dbReference type="InterPro" id="IPR017927">
    <property type="entry name" value="FAD-bd_FR_type"/>
</dbReference>
<feature type="domain" description="FAD-binding FR-type" evidence="2">
    <location>
        <begin position="3"/>
        <end position="129"/>
    </location>
</feature>
<dbReference type="GO" id="GO:0016491">
    <property type="term" value="F:oxidoreductase activity"/>
    <property type="evidence" value="ECO:0007669"/>
    <property type="project" value="InterPro"/>
</dbReference>
<dbReference type="InterPro" id="IPR039374">
    <property type="entry name" value="SIP_fam"/>
</dbReference>
<dbReference type="AlphaFoldDB" id="A0A178I2J7"/>
<dbReference type="Proteomes" id="UP000078389">
    <property type="component" value="Unassembled WGS sequence"/>
</dbReference>
<dbReference type="RefSeq" id="WP_082903685.1">
    <property type="nucleotide sequence ID" value="NZ_LVVY01000070.1"/>
</dbReference>
<accession>A0A178I2J7</accession>
<reference evidence="3 4" key="1">
    <citation type="submission" date="2016-03" db="EMBL/GenBank/DDBJ databases">
        <title>Genome sequencing of Devosia sp. S37.</title>
        <authorList>
            <person name="Mohd Nor M."/>
        </authorList>
    </citation>
    <scope>NUCLEOTIDE SEQUENCE [LARGE SCALE GENOMIC DNA]</scope>
    <source>
        <strain evidence="3 4">S37</strain>
    </source>
</reference>
<dbReference type="Pfam" id="PF08021">
    <property type="entry name" value="FAD_binding_9"/>
    <property type="match status" value="1"/>
</dbReference>